<keyword evidence="2" id="KW-0012">Acyltransferase</keyword>
<evidence type="ECO:0000259" key="3">
    <source>
        <dbReference type="PROSITE" id="PS51186"/>
    </source>
</evidence>
<evidence type="ECO:0000256" key="1">
    <source>
        <dbReference type="ARBA" id="ARBA00022679"/>
    </source>
</evidence>
<protein>
    <submittedName>
        <fullName evidence="4">GNAT family N-acetyltransferase</fullName>
    </submittedName>
</protein>
<dbReference type="CDD" id="cd04301">
    <property type="entry name" value="NAT_SF"/>
    <property type="match status" value="1"/>
</dbReference>
<feature type="domain" description="N-acetyltransferase" evidence="3">
    <location>
        <begin position="3"/>
        <end position="144"/>
    </location>
</feature>
<comment type="caution">
    <text evidence="4">The sequence shown here is derived from an EMBL/GenBank/DDBJ whole genome shotgun (WGS) entry which is preliminary data.</text>
</comment>
<accession>A0A832I7D7</accession>
<proteinExistence type="predicted"/>
<dbReference type="GO" id="GO:0016747">
    <property type="term" value="F:acyltransferase activity, transferring groups other than amino-acyl groups"/>
    <property type="evidence" value="ECO:0007669"/>
    <property type="project" value="InterPro"/>
</dbReference>
<sequence>MSPDFVPASRFDDAALAALFCAAYEGYFMPVHLDAASFRGMMDLQDADFDASRVALAGGAPVALAMLARRGADGWIGGMGVVPAARGRGLAARVMEAVLSEAARRGVARVWLEVLVQNERAIRVYERLGFRAMRRLEVLERPAASAPAARAAVGPPAARLDPAECLAHHAALHAAERLPWQRGLPVQRRLAASLEAYGVRDAHGPVAAVLVRPLAARAAILDVGLAARAPEGALASALHAALAAHAAEAASLLNLEPGHPACVPLRALGFEARHAQHEMCLTIGAARDDTP</sequence>
<reference evidence="4" key="1">
    <citation type="journal article" date="2020" name="mSystems">
        <title>Genome- and Community-Level Interaction Insights into Carbon Utilization and Element Cycling Functions of Hydrothermarchaeota in Hydrothermal Sediment.</title>
        <authorList>
            <person name="Zhou Z."/>
            <person name="Liu Y."/>
            <person name="Xu W."/>
            <person name="Pan J."/>
            <person name="Luo Z.H."/>
            <person name="Li M."/>
        </authorList>
    </citation>
    <scope>NUCLEOTIDE SEQUENCE [LARGE SCALE GENOMIC DNA]</scope>
    <source>
        <strain evidence="4">SpSt-381</strain>
    </source>
</reference>
<dbReference type="InterPro" id="IPR050680">
    <property type="entry name" value="YpeA/RimI_acetyltransf"/>
</dbReference>
<keyword evidence="1 4" id="KW-0808">Transferase</keyword>
<gene>
    <name evidence="4" type="ORF">ENR23_00990</name>
</gene>
<evidence type="ECO:0000256" key="2">
    <source>
        <dbReference type="ARBA" id="ARBA00023315"/>
    </source>
</evidence>
<evidence type="ECO:0000313" key="4">
    <source>
        <dbReference type="EMBL" id="HGZ41997.1"/>
    </source>
</evidence>
<organism evidence="4">
    <name type="scientific">Eiseniibacteriota bacterium</name>
    <dbReference type="NCBI Taxonomy" id="2212470"/>
    <lineage>
        <taxon>Bacteria</taxon>
        <taxon>Candidatus Eiseniibacteriota</taxon>
    </lineage>
</organism>
<dbReference type="PROSITE" id="PS51186">
    <property type="entry name" value="GNAT"/>
    <property type="match status" value="1"/>
</dbReference>
<dbReference type="SUPFAM" id="SSF55729">
    <property type="entry name" value="Acyl-CoA N-acyltransferases (Nat)"/>
    <property type="match status" value="1"/>
</dbReference>
<name>A0A832I7D7_UNCEI</name>
<dbReference type="InterPro" id="IPR000182">
    <property type="entry name" value="GNAT_dom"/>
</dbReference>
<dbReference type="Pfam" id="PF00583">
    <property type="entry name" value="Acetyltransf_1"/>
    <property type="match status" value="1"/>
</dbReference>
<dbReference type="AlphaFoldDB" id="A0A832I7D7"/>
<dbReference type="PANTHER" id="PTHR43420">
    <property type="entry name" value="ACETYLTRANSFERASE"/>
    <property type="match status" value="1"/>
</dbReference>
<dbReference type="InterPro" id="IPR016181">
    <property type="entry name" value="Acyl_CoA_acyltransferase"/>
</dbReference>
<dbReference type="Gene3D" id="3.40.630.30">
    <property type="match status" value="1"/>
</dbReference>
<dbReference type="EMBL" id="DSQF01000002">
    <property type="protein sequence ID" value="HGZ41997.1"/>
    <property type="molecule type" value="Genomic_DNA"/>
</dbReference>